<evidence type="ECO:0000313" key="1">
    <source>
        <dbReference type="EMBL" id="AEF80368.1"/>
    </source>
</evidence>
<organism evidence="1 2">
    <name type="scientific">Leadbettera azotonutricia (strain ATCC BAA-888 / DSM 13862 / ZAS-9)</name>
    <name type="common">Treponema azotonutricium</name>
    <dbReference type="NCBI Taxonomy" id="545695"/>
    <lineage>
        <taxon>Bacteria</taxon>
        <taxon>Pseudomonadati</taxon>
        <taxon>Spirochaetota</taxon>
        <taxon>Spirochaetia</taxon>
        <taxon>Spirochaetales</taxon>
        <taxon>Breznakiellaceae</taxon>
        <taxon>Leadbettera</taxon>
    </lineage>
</organism>
<dbReference type="HOGENOM" id="CLU_1194451_0_0_12"/>
<keyword evidence="2" id="KW-1185">Reference proteome</keyword>
<proteinExistence type="predicted"/>
<dbReference type="STRING" id="545695.TREAZ_1080"/>
<dbReference type="InParanoid" id="F5Y7J8"/>
<reference evidence="2" key="1">
    <citation type="submission" date="2009-12" db="EMBL/GenBank/DDBJ databases">
        <title>Complete sequence of Treponema azotonutricium strain ZAS-9.</title>
        <authorList>
            <person name="Tetu S.G."/>
            <person name="Matson E."/>
            <person name="Ren Q."/>
            <person name="Seshadri R."/>
            <person name="Elbourne L."/>
            <person name="Hassan K.A."/>
            <person name="Durkin A."/>
            <person name="Radune D."/>
            <person name="Mohamoud Y."/>
            <person name="Shay R."/>
            <person name="Jin S."/>
            <person name="Zhang X."/>
            <person name="Lucey K."/>
            <person name="Ballor N.R."/>
            <person name="Ottesen E."/>
            <person name="Rosenthal R."/>
            <person name="Allen A."/>
            <person name="Leadbetter J.R."/>
            <person name="Paulsen I.T."/>
        </authorList>
    </citation>
    <scope>NUCLEOTIDE SEQUENCE [LARGE SCALE GENOMIC DNA]</scope>
    <source>
        <strain evidence="2">ATCC BAA-888 / DSM 13862 / ZAS-9</strain>
    </source>
</reference>
<accession>F5Y7J8</accession>
<reference evidence="1 2" key="2">
    <citation type="journal article" date="2011" name="ISME J.">
        <title>RNA-seq reveals cooperative metabolic interactions between two termite-gut spirochete species in co-culture.</title>
        <authorList>
            <person name="Rosenthal A.Z."/>
            <person name="Matson E.G."/>
            <person name="Eldar A."/>
            <person name="Leadbetter J.R."/>
        </authorList>
    </citation>
    <scope>NUCLEOTIDE SEQUENCE [LARGE SCALE GENOMIC DNA]</scope>
    <source>
        <strain evidence="2">ATCC BAA-888 / DSM 13862 / ZAS-9</strain>
    </source>
</reference>
<dbReference type="RefSeq" id="WP_015710908.1">
    <property type="nucleotide sequence ID" value="NC_015577.1"/>
</dbReference>
<dbReference type="Proteomes" id="UP000009222">
    <property type="component" value="Chromosome"/>
</dbReference>
<dbReference type="AlphaFoldDB" id="F5Y7J8"/>
<dbReference type="KEGG" id="taz:TREAZ_1080"/>
<evidence type="ECO:0000313" key="2">
    <source>
        <dbReference type="Proteomes" id="UP000009222"/>
    </source>
</evidence>
<name>F5Y7J8_LEAAZ</name>
<gene>
    <name evidence="1" type="ordered locus">TREAZ_1080</name>
</gene>
<sequence>MDNSDRFLKELGEYRLLWAGFKELHAKYEERKTRLCLLLEELEGLRRRTLRELGKAARFTKHLTPFQRNELGLLPGKGNVWFVPQGQMASSQKKQRELPSLDPASLPVPSDAYSNRRELKAGTLGLLSQIDALKKSLLQLNLLELRVRELLLSINKAMKAYAHEYRVVRRRIYPIFVLSALGKSWRRLKGMTYFTPRDIIELTVLGDIAVNIAGMTESPVLSISKDEIPQFF</sequence>
<protein>
    <submittedName>
        <fullName evidence="1">Uncharacterized protein</fullName>
    </submittedName>
</protein>
<dbReference type="EMBL" id="CP001841">
    <property type="protein sequence ID" value="AEF80368.1"/>
    <property type="molecule type" value="Genomic_DNA"/>
</dbReference>